<reference evidence="3 4" key="1">
    <citation type="submission" date="2024-07" db="EMBL/GenBank/DDBJ databases">
        <title>Section-level genome sequencing and comparative genomics of Aspergillus sections Usti and Cavernicolus.</title>
        <authorList>
            <consortium name="Lawrence Berkeley National Laboratory"/>
            <person name="Nybo J.L."/>
            <person name="Vesth T.C."/>
            <person name="Theobald S."/>
            <person name="Frisvad J.C."/>
            <person name="Larsen T.O."/>
            <person name="Kjaerboelling I."/>
            <person name="Rothschild-Mancinelli K."/>
            <person name="Lyhne E.K."/>
            <person name="Kogle M.E."/>
            <person name="Barry K."/>
            <person name="Clum A."/>
            <person name="Na H."/>
            <person name="Ledsgaard L."/>
            <person name="Lin J."/>
            <person name="Lipzen A."/>
            <person name="Kuo A."/>
            <person name="Riley R."/>
            <person name="Mondo S."/>
            <person name="LaButti K."/>
            <person name="Haridas S."/>
            <person name="Pangalinan J."/>
            <person name="Salamov A.A."/>
            <person name="Simmons B.A."/>
            <person name="Magnuson J.K."/>
            <person name="Chen J."/>
            <person name="Drula E."/>
            <person name="Henrissat B."/>
            <person name="Wiebenga A."/>
            <person name="Lubbers R.J."/>
            <person name="Gomes A.C."/>
            <person name="Makela M.R."/>
            <person name="Stajich J."/>
            <person name="Grigoriev I.V."/>
            <person name="Mortensen U.H."/>
            <person name="De vries R.P."/>
            <person name="Baker S.E."/>
            <person name="Andersen M.R."/>
        </authorList>
    </citation>
    <scope>NUCLEOTIDE SEQUENCE [LARGE SCALE GENOMIC DNA]</scope>
    <source>
        <strain evidence="3 4">CBS 600.67</strain>
    </source>
</reference>
<dbReference type="InterPro" id="IPR036291">
    <property type="entry name" value="NAD(P)-bd_dom_sf"/>
</dbReference>
<evidence type="ECO:0000313" key="4">
    <source>
        <dbReference type="Proteomes" id="UP001610335"/>
    </source>
</evidence>
<evidence type="ECO:0000256" key="2">
    <source>
        <dbReference type="ARBA" id="ARBA00023002"/>
    </source>
</evidence>
<proteinExistence type="inferred from homology"/>
<dbReference type="InterPro" id="IPR002347">
    <property type="entry name" value="SDR_fam"/>
</dbReference>
<comment type="caution">
    <text evidence="3">The sequence shown here is derived from an EMBL/GenBank/DDBJ whole genome shotgun (WGS) entry which is preliminary data.</text>
</comment>
<organism evidence="3 4">
    <name type="scientific">Aspergillus cavernicola</name>
    <dbReference type="NCBI Taxonomy" id="176166"/>
    <lineage>
        <taxon>Eukaryota</taxon>
        <taxon>Fungi</taxon>
        <taxon>Dikarya</taxon>
        <taxon>Ascomycota</taxon>
        <taxon>Pezizomycotina</taxon>
        <taxon>Eurotiomycetes</taxon>
        <taxon>Eurotiomycetidae</taxon>
        <taxon>Eurotiales</taxon>
        <taxon>Aspergillaceae</taxon>
        <taxon>Aspergillus</taxon>
        <taxon>Aspergillus subgen. Nidulantes</taxon>
    </lineage>
</organism>
<dbReference type="Gene3D" id="3.40.50.720">
    <property type="entry name" value="NAD(P)-binding Rossmann-like Domain"/>
    <property type="match status" value="1"/>
</dbReference>
<dbReference type="SUPFAM" id="SSF51735">
    <property type="entry name" value="NAD(P)-binding Rossmann-fold domains"/>
    <property type="match status" value="1"/>
</dbReference>
<accession>A0ABR4J2X2</accession>
<dbReference type="PRINTS" id="PR00081">
    <property type="entry name" value="GDHRDH"/>
</dbReference>
<dbReference type="PANTHER" id="PTHR44229">
    <property type="entry name" value="15-HYDROXYPROSTAGLANDIN DEHYDROGENASE [NAD(+)]"/>
    <property type="match status" value="1"/>
</dbReference>
<dbReference type="PANTHER" id="PTHR44229:SF4">
    <property type="entry name" value="15-HYDROXYPROSTAGLANDIN DEHYDROGENASE [NAD(+)]"/>
    <property type="match status" value="1"/>
</dbReference>
<comment type="similarity">
    <text evidence="1">Belongs to the short-chain dehydrogenases/reductases (SDR) family.</text>
</comment>
<gene>
    <name evidence="3" type="ORF">BDW59DRAFT_156315</name>
</gene>
<dbReference type="Pfam" id="PF00106">
    <property type="entry name" value="adh_short"/>
    <property type="match status" value="1"/>
</dbReference>
<keyword evidence="2" id="KW-0560">Oxidoreductase</keyword>
<evidence type="ECO:0000313" key="3">
    <source>
        <dbReference type="EMBL" id="KAL2834383.1"/>
    </source>
</evidence>
<protein>
    <submittedName>
        <fullName evidence="3">NAD(P)-binding protein</fullName>
    </submittedName>
</protein>
<dbReference type="Proteomes" id="UP001610335">
    <property type="component" value="Unassembled WGS sequence"/>
</dbReference>
<name>A0ABR4J2X2_9EURO</name>
<keyword evidence="4" id="KW-1185">Reference proteome</keyword>
<evidence type="ECO:0000256" key="1">
    <source>
        <dbReference type="ARBA" id="ARBA00006484"/>
    </source>
</evidence>
<dbReference type="EMBL" id="JBFXLS010000002">
    <property type="protein sequence ID" value="KAL2834383.1"/>
    <property type="molecule type" value="Genomic_DNA"/>
</dbReference>
<sequence length="299" mass="32271">MPGATLPNATALITGGGSGINFAFARVLHERGCNVLIADLRLRPDSKAIIDTINAATSANGPRIVFHQTDVTNWTDLENAFDRVETEFGTTADVVCAGAGIYEPPALGFWADVDTDSHYKILDVNLLHPIKTTRIAVRRLQRAQKPGHILHIASVAAQTASLVTPLYQASKHGVVSFVRGMEGLQGLCGIRVVCVAPGSVATPLLMEEPQIQSWFDKGKDILLDPAVLAKAMLALVEDVDDKYPAGTILEVTENEEEMWRRVPLYDNPGPQGRAISVSNKDDGVKQIREILFKDAGGVV</sequence>